<keyword evidence="6" id="KW-1185">Reference proteome</keyword>
<accession>A0A482X2M1</accession>
<dbReference type="Pfam" id="PF04500">
    <property type="entry name" value="FLYWCH"/>
    <property type="match status" value="1"/>
</dbReference>
<proteinExistence type="predicted"/>
<dbReference type="EMBL" id="QKKF02019844">
    <property type="protein sequence ID" value="RZF39491.1"/>
    <property type="molecule type" value="Genomic_DNA"/>
</dbReference>
<evidence type="ECO:0000313" key="6">
    <source>
        <dbReference type="Proteomes" id="UP000291343"/>
    </source>
</evidence>
<keyword evidence="1" id="KW-0479">Metal-binding</keyword>
<evidence type="ECO:0000256" key="3">
    <source>
        <dbReference type="ARBA" id="ARBA00022833"/>
    </source>
</evidence>
<dbReference type="InterPro" id="IPR007588">
    <property type="entry name" value="Znf_FLYWCH"/>
</dbReference>
<evidence type="ECO:0000256" key="1">
    <source>
        <dbReference type="ARBA" id="ARBA00022723"/>
    </source>
</evidence>
<reference evidence="5 6" key="1">
    <citation type="journal article" date="2017" name="Gigascience">
        <title>Genome sequence of the small brown planthopper, Laodelphax striatellus.</title>
        <authorList>
            <person name="Zhu J."/>
            <person name="Jiang F."/>
            <person name="Wang X."/>
            <person name="Yang P."/>
            <person name="Bao Y."/>
            <person name="Zhao W."/>
            <person name="Wang W."/>
            <person name="Lu H."/>
            <person name="Wang Q."/>
            <person name="Cui N."/>
            <person name="Li J."/>
            <person name="Chen X."/>
            <person name="Luo L."/>
            <person name="Yu J."/>
            <person name="Kang L."/>
            <person name="Cui F."/>
        </authorList>
    </citation>
    <scope>NUCLEOTIDE SEQUENCE [LARGE SCALE GENOMIC DNA]</scope>
    <source>
        <strain evidence="5">Lst14</strain>
    </source>
</reference>
<dbReference type="GO" id="GO:0008270">
    <property type="term" value="F:zinc ion binding"/>
    <property type="evidence" value="ECO:0007669"/>
    <property type="project" value="UniProtKB-KW"/>
</dbReference>
<comment type="caution">
    <text evidence="5">The sequence shown here is derived from an EMBL/GenBank/DDBJ whole genome shotgun (WGS) entry which is preliminary data.</text>
</comment>
<dbReference type="InParanoid" id="A0A482X2M1"/>
<keyword evidence="2" id="KW-0863">Zinc-finger</keyword>
<dbReference type="AlphaFoldDB" id="A0A482X2M1"/>
<evidence type="ECO:0000313" key="5">
    <source>
        <dbReference type="EMBL" id="RZF39491.1"/>
    </source>
</evidence>
<evidence type="ECO:0000259" key="4">
    <source>
        <dbReference type="Pfam" id="PF04500"/>
    </source>
</evidence>
<name>A0A482X2M1_LAOST</name>
<dbReference type="Gene3D" id="2.20.25.240">
    <property type="match status" value="1"/>
</dbReference>
<sequence length="144" mass="16752">MEGVIEMAGEKPSSTWYHVNDGFFYTVTSRDKTRVYLRCYRKKTCKSRASMPVNPQERNKETFRVLTKHSHDPDFLQEKLVSLKRSILKRCAEEVTPFLTIWNEETARIDSQLMSELSGRLTLNSLRSSMYRARTAGQPNTPKD</sequence>
<evidence type="ECO:0000256" key="2">
    <source>
        <dbReference type="ARBA" id="ARBA00022771"/>
    </source>
</evidence>
<dbReference type="OrthoDB" id="7778943at2759"/>
<gene>
    <name evidence="5" type="ORF">LSTR_LSTR001012</name>
</gene>
<protein>
    <recommendedName>
        <fullName evidence="4">FLYWCH-type domain-containing protein</fullName>
    </recommendedName>
</protein>
<feature type="domain" description="FLYWCH-type" evidence="4">
    <location>
        <begin position="20"/>
        <end position="71"/>
    </location>
</feature>
<dbReference type="Proteomes" id="UP000291343">
    <property type="component" value="Unassembled WGS sequence"/>
</dbReference>
<keyword evidence="3" id="KW-0862">Zinc</keyword>
<organism evidence="5 6">
    <name type="scientific">Laodelphax striatellus</name>
    <name type="common">Small brown planthopper</name>
    <name type="synonym">Delphax striatella</name>
    <dbReference type="NCBI Taxonomy" id="195883"/>
    <lineage>
        <taxon>Eukaryota</taxon>
        <taxon>Metazoa</taxon>
        <taxon>Ecdysozoa</taxon>
        <taxon>Arthropoda</taxon>
        <taxon>Hexapoda</taxon>
        <taxon>Insecta</taxon>
        <taxon>Pterygota</taxon>
        <taxon>Neoptera</taxon>
        <taxon>Paraneoptera</taxon>
        <taxon>Hemiptera</taxon>
        <taxon>Auchenorrhyncha</taxon>
        <taxon>Fulgoroidea</taxon>
        <taxon>Delphacidae</taxon>
        <taxon>Criomorphinae</taxon>
        <taxon>Laodelphax</taxon>
    </lineage>
</organism>